<dbReference type="InterPro" id="IPR056736">
    <property type="entry name" value="SUS_EPBD"/>
</dbReference>
<keyword evidence="4" id="KW-0328">Glycosyltransferase</keyword>
<evidence type="ECO:0000259" key="8">
    <source>
        <dbReference type="Pfam" id="PF24862"/>
    </source>
</evidence>
<evidence type="ECO:0000313" key="9">
    <source>
        <dbReference type="EMBL" id="KAF3449718.1"/>
    </source>
</evidence>
<dbReference type="Proteomes" id="UP000796880">
    <property type="component" value="Unassembled WGS sequence"/>
</dbReference>
<dbReference type="Pfam" id="PF00862">
    <property type="entry name" value="GT-B_Sucrose_synth"/>
    <property type="match status" value="1"/>
</dbReference>
<comment type="catalytic activity">
    <reaction evidence="6">
        <text>an NDP-alpha-D-glucose + D-fructose = a ribonucleoside 5'-diphosphate + sucrose + H(+)</text>
        <dbReference type="Rhea" id="RHEA:16241"/>
        <dbReference type="ChEBI" id="CHEBI:15378"/>
        <dbReference type="ChEBI" id="CHEBI:17992"/>
        <dbReference type="ChEBI" id="CHEBI:37721"/>
        <dbReference type="ChEBI" id="CHEBI:57930"/>
        <dbReference type="ChEBI" id="CHEBI:76533"/>
        <dbReference type="EC" id="2.4.1.13"/>
    </reaction>
</comment>
<comment type="similarity">
    <text evidence="2">Belongs to the glycosyltransferase 1 family. Plant sucrose synthase subfamily.</text>
</comment>
<gene>
    <name evidence="9" type="ORF">FNV43_RR10449</name>
</gene>
<evidence type="ECO:0000256" key="1">
    <source>
        <dbReference type="ARBA" id="ARBA00002595"/>
    </source>
</evidence>
<dbReference type="GO" id="GO:0005985">
    <property type="term" value="P:sucrose metabolic process"/>
    <property type="evidence" value="ECO:0007669"/>
    <property type="project" value="InterPro"/>
</dbReference>
<comment type="function">
    <text evidence="1">Sucrose-cleaving enzyme that provides UDP-glucose and fructose for various metabolic pathways.</text>
</comment>
<dbReference type="AlphaFoldDB" id="A0A8K0HCP2"/>
<evidence type="ECO:0000256" key="4">
    <source>
        <dbReference type="ARBA" id="ARBA00022676"/>
    </source>
</evidence>
<feature type="domain" description="Sucrose synthase EPBD" evidence="8">
    <location>
        <begin position="59"/>
        <end position="135"/>
    </location>
</feature>
<dbReference type="Gene3D" id="3.40.50.2000">
    <property type="entry name" value="Glycogen Phosphorylase B"/>
    <property type="match status" value="1"/>
</dbReference>
<dbReference type="EC" id="2.4.1.13" evidence="3"/>
<evidence type="ECO:0000256" key="6">
    <source>
        <dbReference type="ARBA" id="ARBA00049030"/>
    </source>
</evidence>
<dbReference type="EMBL" id="VOIH02000004">
    <property type="protein sequence ID" value="KAF3449718.1"/>
    <property type="molecule type" value="Genomic_DNA"/>
</dbReference>
<comment type="caution">
    <text evidence="9">The sequence shown here is derived from an EMBL/GenBank/DDBJ whole genome shotgun (WGS) entry which is preliminary data.</text>
</comment>
<dbReference type="GO" id="GO:0016157">
    <property type="term" value="F:sucrose synthase activity"/>
    <property type="evidence" value="ECO:0007669"/>
    <property type="project" value="UniProtKB-EC"/>
</dbReference>
<dbReference type="PANTHER" id="PTHR45839">
    <property type="match status" value="1"/>
</dbReference>
<dbReference type="PANTHER" id="PTHR45839:SF24">
    <property type="entry name" value="SUCROSE SYNTHASE 6"/>
    <property type="match status" value="1"/>
</dbReference>
<proteinExistence type="inferred from homology"/>
<evidence type="ECO:0000256" key="2">
    <source>
        <dbReference type="ARBA" id="ARBA00005894"/>
    </source>
</evidence>
<dbReference type="InterPro" id="IPR012820">
    <property type="entry name" value="Sucrose_synthase_pln/cyn"/>
</dbReference>
<dbReference type="Gene3D" id="1.20.120.1230">
    <property type="match status" value="1"/>
</dbReference>
<evidence type="ECO:0000259" key="7">
    <source>
        <dbReference type="Pfam" id="PF00862"/>
    </source>
</evidence>
<name>A0A8K0HCP2_9ROSA</name>
<feature type="domain" description="Sucrose synthase first GT-B" evidence="7">
    <location>
        <begin position="158"/>
        <end position="229"/>
    </location>
</feature>
<dbReference type="OrthoDB" id="1710878at2759"/>
<organism evidence="9 10">
    <name type="scientific">Rhamnella rubrinervis</name>
    <dbReference type="NCBI Taxonomy" id="2594499"/>
    <lineage>
        <taxon>Eukaryota</taxon>
        <taxon>Viridiplantae</taxon>
        <taxon>Streptophyta</taxon>
        <taxon>Embryophyta</taxon>
        <taxon>Tracheophyta</taxon>
        <taxon>Spermatophyta</taxon>
        <taxon>Magnoliopsida</taxon>
        <taxon>eudicotyledons</taxon>
        <taxon>Gunneridae</taxon>
        <taxon>Pentapetalae</taxon>
        <taxon>rosids</taxon>
        <taxon>fabids</taxon>
        <taxon>Rosales</taxon>
        <taxon>Rhamnaceae</taxon>
        <taxon>rhamnoid group</taxon>
        <taxon>Rhamneae</taxon>
        <taxon>Rhamnella</taxon>
    </lineage>
</organism>
<keyword evidence="10" id="KW-1185">Reference proteome</keyword>
<dbReference type="Pfam" id="PF24862">
    <property type="entry name" value="SUS_EPBD"/>
    <property type="match status" value="1"/>
</dbReference>
<accession>A0A8K0HCP2</accession>
<dbReference type="InterPro" id="IPR000368">
    <property type="entry name" value="Sucrose_synth_GT-B1"/>
</dbReference>
<keyword evidence="5" id="KW-0808">Transferase</keyword>
<sequence>MAANALLSLPPVANSIARDSRKNKKSKWDKMIDGKEVCARPFLFFNWEWSEVHLQVYVRKLSGNPDSAKPLLQHLKAPNYEGEDLMINETLDIVEKLQNALIKAEAFVSNLPKDAPYQNFEKSLKKWGFQKGWGDTAERVRETMRTVSKVLEAPDPAKLESIFNRLPGIFNIVIFSPHGYFGQSDVLGLPDTGGQVVYILDQVRALEEELILRIKQQGLILKPQILVVNYKLGGHFPKNYGLEMND</sequence>
<reference evidence="9" key="1">
    <citation type="submission" date="2020-03" db="EMBL/GenBank/DDBJ databases">
        <title>A high-quality chromosome-level genome assembly of a woody plant with both climbing and erect habits, Rhamnella rubrinervis.</title>
        <authorList>
            <person name="Lu Z."/>
            <person name="Yang Y."/>
            <person name="Zhu X."/>
            <person name="Sun Y."/>
        </authorList>
    </citation>
    <scope>NUCLEOTIDE SEQUENCE</scope>
    <source>
        <strain evidence="9">BYM</strain>
        <tissue evidence="9">Leaf</tissue>
    </source>
</reference>
<protein>
    <recommendedName>
        <fullName evidence="3">sucrose synthase</fullName>
        <ecNumber evidence="3">2.4.1.13</ecNumber>
    </recommendedName>
</protein>
<evidence type="ECO:0000256" key="3">
    <source>
        <dbReference type="ARBA" id="ARBA00012540"/>
    </source>
</evidence>
<evidence type="ECO:0000313" key="10">
    <source>
        <dbReference type="Proteomes" id="UP000796880"/>
    </source>
</evidence>
<evidence type="ECO:0000256" key="5">
    <source>
        <dbReference type="ARBA" id="ARBA00022679"/>
    </source>
</evidence>